<comment type="cofactor">
    <cofactor evidence="1">
        <name>Mg(2+)</name>
        <dbReference type="ChEBI" id="CHEBI:18420"/>
    </cofactor>
</comment>
<dbReference type="PROSITE" id="PS51462">
    <property type="entry name" value="NUDIX"/>
    <property type="match status" value="1"/>
</dbReference>
<feature type="domain" description="Nudix hydrolase" evidence="3">
    <location>
        <begin position="2"/>
        <end position="135"/>
    </location>
</feature>
<proteinExistence type="predicted"/>
<dbReference type="CDD" id="cd04699">
    <property type="entry name" value="NUDIX_MutT_Nudt1"/>
    <property type="match status" value="1"/>
</dbReference>
<keyword evidence="2" id="KW-0378">Hydrolase</keyword>
<sequence>MKRDFAVAVKAVIVKEDKVLVLRRSRREMECSYMNKYQKWDLPGGGLHFYEKAEDGLRREIREETTLQVSIGTPVSMFDVIRRQVHLCIFTYACRWEAGEVRLSEEHEAYIWMTGEEVAQSTLPFWMKRDLLRGLEQFGKNA</sequence>
<protein>
    <submittedName>
        <fullName evidence="4">NUDIX domain-containing protein</fullName>
    </submittedName>
</protein>
<reference evidence="4 5" key="1">
    <citation type="journal article" date="2021" name="Sci. Rep.">
        <title>The distribution of antibiotic resistance genes in chicken gut microbiota commensals.</title>
        <authorList>
            <person name="Juricova H."/>
            <person name="Matiasovicova J."/>
            <person name="Kubasova T."/>
            <person name="Cejkova D."/>
            <person name="Rychlik I."/>
        </authorList>
    </citation>
    <scope>NUCLEOTIDE SEQUENCE [LARGE SCALE GENOMIC DNA]</scope>
    <source>
        <strain evidence="4 5">An431b</strain>
    </source>
</reference>
<evidence type="ECO:0000256" key="2">
    <source>
        <dbReference type="ARBA" id="ARBA00022801"/>
    </source>
</evidence>
<dbReference type="SUPFAM" id="SSF55811">
    <property type="entry name" value="Nudix"/>
    <property type="match status" value="1"/>
</dbReference>
<keyword evidence="5" id="KW-1185">Reference proteome</keyword>
<evidence type="ECO:0000259" key="3">
    <source>
        <dbReference type="PROSITE" id="PS51462"/>
    </source>
</evidence>
<comment type="caution">
    <text evidence="4">The sequence shown here is derived from an EMBL/GenBank/DDBJ whole genome shotgun (WGS) entry which is preliminary data.</text>
</comment>
<dbReference type="InterPro" id="IPR015797">
    <property type="entry name" value="NUDIX_hydrolase-like_dom_sf"/>
</dbReference>
<dbReference type="RefSeq" id="WP_205132588.1">
    <property type="nucleotide sequence ID" value="NZ_JACSNT010000002.1"/>
</dbReference>
<dbReference type="PANTHER" id="PTHR43046:SF14">
    <property type="entry name" value="MUTT_NUDIX FAMILY PROTEIN"/>
    <property type="match status" value="1"/>
</dbReference>
<dbReference type="InterPro" id="IPR020084">
    <property type="entry name" value="NUDIX_hydrolase_CS"/>
</dbReference>
<evidence type="ECO:0000313" key="5">
    <source>
        <dbReference type="Proteomes" id="UP000729290"/>
    </source>
</evidence>
<dbReference type="InterPro" id="IPR000086">
    <property type="entry name" value="NUDIX_hydrolase_dom"/>
</dbReference>
<dbReference type="Proteomes" id="UP000729290">
    <property type="component" value="Unassembled WGS sequence"/>
</dbReference>
<dbReference type="PROSITE" id="PS00893">
    <property type="entry name" value="NUDIX_BOX"/>
    <property type="match status" value="1"/>
</dbReference>
<dbReference type="Pfam" id="PF00293">
    <property type="entry name" value="NUDIX"/>
    <property type="match status" value="1"/>
</dbReference>
<name>A0ABS2GAG2_9FIRM</name>
<dbReference type="PANTHER" id="PTHR43046">
    <property type="entry name" value="GDP-MANNOSE MANNOSYL HYDROLASE"/>
    <property type="match status" value="1"/>
</dbReference>
<evidence type="ECO:0000313" key="4">
    <source>
        <dbReference type="EMBL" id="MBM6877618.1"/>
    </source>
</evidence>
<dbReference type="EMBL" id="JACSNV010000006">
    <property type="protein sequence ID" value="MBM6877618.1"/>
    <property type="molecule type" value="Genomic_DNA"/>
</dbReference>
<dbReference type="Gene3D" id="3.90.79.10">
    <property type="entry name" value="Nucleoside Triphosphate Pyrophosphohydrolase"/>
    <property type="match status" value="1"/>
</dbReference>
<accession>A0ABS2GAG2</accession>
<gene>
    <name evidence="4" type="ORF">H9X83_05530</name>
</gene>
<evidence type="ECO:0000256" key="1">
    <source>
        <dbReference type="ARBA" id="ARBA00001946"/>
    </source>
</evidence>
<organism evidence="4 5">
    <name type="scientific">Anaerotignum lactatifermentans</name>
    <dbReference type="NCBI Taxonomy" id="160404"/>
    <lineage>
        <taxon>Bacteria</taxon>
        <taxon>Bacillati</taxon>
        <taxon>Bacillota</taxon>
        <taxon>Clostridia</taxon>
        <taxon>Lachnospirales</taxon>
        <taxon>Anaerotignaceae</taxon>
        <taxon>Anaerotignum</taxon>
    </lineage>
</organism>